<dbReference type="OrthoDB" id="10259640at2759"/>
<feature type="short sequence motif" description="Q motif" evidence="7">
    <location>
        <begin position="159"/>
        <end position="187"/>
    </location>
</feature>
<keyword evidence="3 8" id="KW-0547">Nucleotide-binding</keyword>
<evidence type="ECO:0000256" key="5">
    <source>
        <dbReference type="ARBA" id="ARBA00022806"/>
    </source>
</evidence>
<comment type="caution">
    <text evidence="13">The sequence shown here is derived from an EMBL/GenBank/DDBJ whole genome shotgun (WGS) entry which is preliminary data.</text>
</comment>
<dbReference type="PANTHER" id="PTHR24031">
    <property type="entry name" value="RNA HELICASE"/>
    <property type="match status" value="1"/>
</dbReference>
<feature type="compositionally biased region" description="Polar residues" evidence="10">
    <location>
        <begin position="61"/>
        <end position="70"/>
    </location>
</feature>
<keyword evidence="6 8" id="KW-0067">ATP-binding</keyword>
<evidence type="ECO:0000256" key="3">
    <source>
        <dbReference type="ARBA" id="ARBA00022741"/>
    </source>
</evidence>
<reference evidence="13" key="1">
    <citation type="submission" date="2021-03" db="EMBL/GenBank/DDBJ databases">
        <authorList>
            <person name="Tagirdzhanova G."/>
        </authorList>
    </citation>
    <scope>NUCLEOTIDE SEQUENCE</scope>
</reference>
<dbReference type="Proteomes" id="UP000664534">
    <property type="component" value="Unassembled WGS sequence"/>
</dbReference>
<dbReference type="GO" id="GO:0003723">
    <property type="term" value="F:RNA binding"/>
    <property type="evidence" value="ECO:0007669"/>
    <property type="project" value="UniProtKB-UniRule"/>
</dbReference>
<feature type="region of interest" description="Disordered" evidence="10">
    <location>
        <begin position="1"/>
        <end position="20"/>
    </location>
</feature>
<dbReference type="EMBL" id="CAJPDT010000048">
    <property type="protein sequence ID" value="CAF9927969.1"/>
    <property type="molecule type" value="Genomic_DNA"/>
</dbReference>
<proteinExistence type="inferred from homology"/>
<dbReference type="SMART" id="SM00487">
    <property type="entry name" value="DEXDc"/>
    <property type="match status" value="1"/>
</dbReference>
<feature type="compositionally biased region" description="Polar residues" evidence="10">
    <location>
        <begin position="27"/>
        <end position="43"/>
    </location>
</feature>
<dbReference type="PROSITE" id="PS51192">
    <property type="entry name" value="HELICASE_ATP_BIND_1"/>
    <property type="match status" value="1"/>
</dbReference>
<dbReference type="SUPFAM" id="SSF52540">
    <property type="entry name" value="P-loop containing nucleoside triphosphate hydrolases"/>
    <property type="match status" value="1"/>
</dbReference>
<name>A0A8H3IV60_9LECA</name>
<keyword evidence="2" id="KW-0698">rRNA processing</keyword>
<evidence type="ECO:0000313" key="14">
    <source>
        <dbReference type="Proteomes" id="UP000664534"/>
    </source>
</evidence>
<dbReference type="PROSITE" id="PS51195">
    <property type="entry name" value="Q_MOTIF"/>
    <property type="match status" value="1"/>
</dbReference>
<dbReference type="GO" id="GO:0005524">
    <property type="term" value="F:ATP binding"/>
    <property type="evidence" value="ECO:0007669"/>
    <property type="project" value="UniProtKB-UniRule"/>
</dbReference>
<dbReference type="InterPro" id="IPR014014">
    <property type="entry name" value="RNA_helicase_DEAD_Q_motif"/>
</dbReference>
<evidence type="ECO:0000259" key="11">
    <source>
        <dbReference type="PROSITE" id="PS51192"/>
    </source>
</evidence>
<dbReference type="GO" id="GO:0005730">
    <property type="term" value="C:nucleolus"/>
    <property type="evidence" value="ECO:0007669"/>
    <property type="project" value="UniProtKB-SubCell"/>
</dbReference>
<keyword evidence="4 8" id="KW-0378">Hydrolase</keyword>
<dbReference type="GO" id="GO:0003724">
    <property type="term" value="F:RNA helicase activity"/>
    <property type="evidence" value="ECO:0007669"/>
    <property type="project" value="UniProtKB-EC"/>
</dbReference>
<feature type="domain" description="Helicase ATP-binding" evidence="11">
    <location>
        <begin position="190"/>
        <end position="277"/>
    </location>
</feature>
<feature type="coiled-coil region" evidence="9">
    <location>
        <begin position="255"/>
        <end position="282"/>
    </location>
</feature>
<evidence type="ECO:0000256" key="10">
    <source>
        <dbReference type="SAM" id="MobiDB-lite"/>
    </source>
</evidence>
<comment type="function">
    <text evidence="8">RNA helicase.</text>
</comment>
<evidence type="ECO:0000256" key="8">
    <source>
        <dbReference type="RuleBase" id="RU365068"/>
    </source>
</evidence>
<evidence type="ECO:0000256" key="7">
    <source>
        <dbReference type="PROSITE-ProRule" id="PRU00552"/>
    </source>
</evidence>
<evidence type="ECO:0000256" key="1">
    <source>
        <dbReference type="ARBA" id="ARBA00004604"/>
    </source>
</evidence>
<evidence type="ECO:0000256" key="2">
    <source>
        <dbReference type="ARBA" id="ARBA00022552"/>
    </source>
</evidence>
<evidence type="ECO:0000313" key="13">
    <source>
        <dbReference type="EMBL" id="CAF9927969.1"/>
    </source>
</evidence>
<sequence length="301" mass="32828">MENTELKSRKRKRKNASEVVEVEIPATQVNDARNVLPSVTGTAKSEPHKNKKKKHRHQDTSDLPETNSSKILAAGPEKVNTGEGTLVEEGKDKDDKTAVLASSDTFRAENDMENASLKSGTEEEEKITTMTSNGNDAPTSTDVAYASTLSLPSTGSDPKSFEDLNLSSKTMQAIADMKFEKMTEIQRRGIPPLLAGRDVLGAAKTGSGKTLAFLIPAVEMLSALRFKPRNGTGVIVVAPTRELALQIYGVARELMANHSQTYEQQEEHVEELAKALIQIRNHHGFVLRSSQIPFSTGIESQ</sequence>
<feature type="region of interest" description="Disordered" evidence="10">
    <location>
        <begin position="25"/>
        <end position="107"/>
    </location>
</feature>
<gene>
    <name evidence="13" type="primary">DDX18</name>
    <name evidence="13" type="ORF">IMSHALPRED_007344</name>
</gene>
<accession>A0A8H3IV60</accession>
<dbReference type="InterPro" id="IPR027417">
    <property type="entry name" value="P-loop_NTPase"/>
</dbReference>
<evidence type="ECO:0000256" key="6">
    <source>
        <dbReference type="ARBA" id="ARBA00022840"/>
    </source>
</evidence>
<dbReference type="AlphaFoldDB" id="A0A8H3IV60"/>
<protein>
    <recommendedName>
        <fullName evidence="8">ATP-dependent RNA helicase</fullName>
        <ecNumber evidence="8">3.6.4.13</ecNumber>
    </recommendedName>
</protein>
<dbReference type="GO" id="GO:0006364">
    <property type="term" value="P:rRNA processing"/>
    <property type="evidence" value="ECO:0007669"/>
    <property type="project" value="UniProtKB-KW"/>
</dbReference>
<organism evidence="13 14">
    <name type="scientific">Imshaugia aleurites</name>
    <dbReference type="NCBI Taxonomy" id="172621"/>
    <lineage>
        <taxon>Eukaryota</taxon>
        <taxon>Fungi</taxon>
        <taxon>Dikarya</taxon>
        <taxon>Ascomycota</taxon>
        <taxon>Pezizomycotina</taxon>
        <taxon>Lecanoromycetes</taxon>
        <taxon>OSLEUM clade</taxon>
        <taxon>Lecanoromycetidae</taxon>
        <taxon>Lecanorales</taxon>
        <taxon>Lecanorineae</taxon>
        <taxon>Parmeliaceae</taxon>
        <taxon>Imshaugia</taxon>
    </lineage>
</organism>
<evidence type="ECO:0000256" key="9">
    <source>
        <dbReference type="SAM" id="Coils"/>
    </source>
</evidence>
<keyword evidence="5 8" id="KW-0347">Helicase</keyword>
<keyword evidence="14" id="KW-1185">Reference proteome</keyword>
<comment type="catalytic activity">
    <reaction evidence="8">
        <text>ATP + H2O = ADP + phosphate + H(+)</text>
        <dbReference type="Rhea" id="RHEA:13065"/>
        <dbReference type="ChEBI" id="CHEBI:15377"/>
        <dbReference type="ChEBI" id="CHEBI:15378"/>
        <dbReference type="ChEBI" id="CHEBI:30616"/>
        <dbReference type="ChEBI" id="CHEBI:43474"/>
        <dbReference type="ChEBI" id="CHEBI:456216"/>
        <dbReference type="EC" id="3.6.4.13"/>
    </reaction>
</comment>
<dbReference type="Pfam" id="PF00270">
    <property type="entry name" value="DEAD"/>
    <property type="match status" value="1"/>
</dbReference>
<dbReference type="InterPro" id="IPR011545">
    <property type="entry name" value="DEAD/DEAH_box_helicase_dom"/>
</dbReference>
<dbReference type="InterPro" id="IPR014001">
    <property type="entry name" value="Helicase_ATP-bd"/>
</dbReference>
<keyword evidence="9" id="KW-0175">Coiled coil</keyword>
<dbReference type="EC" id="3.6.4.13" evidence="8"/>
<evidence type="ECO:0000256" key="4">
    <source>
        <dbReference type="ARBA" id="ARBA00022801"/>
    </source>
</evidence>
<feature type="domain" description="DEAD-box RNA helicase Q" evidence="12">
    <location>
        <begin position="159"/>
        <end position="187"/>
    </location>
</feature>
<dbReference type="GO" id="GO:0016787">
    <property type="term" value="F:hydrolase activity"/>
    <property type="evidence" value="ECO:0007669"/>
    <property type="project" value="UniProtKB-KW"/>
</dbReference>
<feature type="compositionally biased region" description="Basic and acidic residues" evidence="10">
    <location>
        <begin position="88"/>
        <end position="97"/>
    </location>
</feature>
<comment type="subcellular location">
    <subcellularLocation>
        <location evidence="1">Nucleus</location>
        <location evidence="1">Nucleolus</location>
    </subcellularLocation>
</comment>
<comment type="similarity">
    <text evidence="8">Belongs to the DEAD box helicase family.</text>
</comment>
<evidence type="ECO:0000259" key="12">
    <source>
        <dbReference type="PROSITE" id="PS51195"/>
    </source>
</evidence>
<keyword evidence="8" id="KW-0694">RNA-binding</keyword>
<comment type="domain">
    <text evidence="8">The Q motif is unique to and characteristic of the DEAD box family of RNA helicases and controls ATP binding and hydrolysis.</text>
</comment>
<dbReference type="Gene3D" id="3.40.50.300">
    <property type="entry name" value="P-loop containing nucleotide triphosphate hydrolases"/>
    <property type="match status" value="1"/>
</dbReference>